<keyword evidence="2" id="KW-1185">Reference proteome</keyword>
<reference evidence="1 2" key="1">
    <citation type="submission" date="2019-01" db="EMBL/GenBank/DDBJ databases">
        <authorList>
            <person name="Sayadi A."/>
        </authorList>
    </citation>
    <scope>NUCLEOTIDE SEQUENCE [LARGE SCALE GENOMIC DNA]</scope>
</reference>
<evidence type="ECO:0000313" key="1">
    <source>
        <dbReference type="EMBL" id="VEN64807.1"/>
    </source>
</evidence>
<feature type="non-terminal residue" evidence="1">
    <location>
        <position position="1"/>
    </location>
</feature>
<feature type="non-terminal residue" evidence="1">
    <location>
        <position position="185"/>
    </location>
</feature>
<sequence>RISCSEQQCCVERQVSVAPNNQPNRLSTSRGVSANRIIVHQNLILRAEKNVPVQLLFSFPDKCRQHFGTFQANSGLTVAFFKMFSPLLQWTEWCIHNNCTRDYKRAFQGIFQNQQSYMEPLDPPRRMGKDNWRLANYVVDSPVKTKWAIPLAIHSFEPYKSSGPYGIYPVLLQKASQVFACRLCA</sequence>
<dbReference type="Proteomes" id="UP000410492">
    <property type="component" value="Unassembled WGS sequence"/>
</dbReference>
<dbReference type="OrthoDB" id="6780717at2759"/>
<protein>
    <submittedName>
        <fullName evidence="1">Uncharacterized protein</fullName>
    </submittedName>
</protein>
<name>A0A653DXE9_CALMS</name>
<dbReference type="EMBL" id="CAACVG010015776">
    <property type="protein sequence ID" value="VEN64807.1"/>
    <property type="molecule type" value="Genomic_DNA"/>
</dbReference>
<organism evidence="1 2">
    <name type="scientific">Callosobruchus maculatus</name>
    <name type="common">Southern cowpea weevil</name>
    <name type="synonym">Pulse bruchid</name>
    <dbReference type="NCBI Taxonomy" id="64391"/>
    <lineage>
        <taxon>Eukaryota</taxon>
        <taxon>Metazoa</taxon>
        <taxon>Ecdysozoa</taxon>
        <taxon>Arthropoda</taxon>
        <taxon>Hexapoda</taxon>
        <taxon>Insecta</taxon>
        <taxon>Pterygota</taxon>
        <taxon>Neoptera</taxon>
        <taxon>Endopterygota</taxon>
        <taxon>Coleoptera</taxon>
        <taxon>Polyphaga</taxon>
        <taxon>Cucujiformia</taxon>
        <taxon>Chrysomeloidea</taxon>
        <taxon>Chrysomelidae</taxon>
        <taxon>Bruchinae</taxon>
        <taxon>Bruchini</taxon>
        <taxon>Callosobruchus</taxon>
    </lineage>
</organism>
<dbReference type="AlphaFoldDB" id="A0A653DXE9"/>
<evidence type="ECO:0000313" key="2">
    <source>
        <dbReference type="Proteomes" id="UP000410492"/>
    </source>
</evidence>
<proteinExistence type="predicted"/>
<gene>
    <name evidence="1" type="ORF">CALMAC_LOCUS21249</name>
</gene>
<accession>A0A653DXE9</accession>